<name>A0A7W9EI16_9SPHN</name>
<keyword evidence="1" id="KW-0472">Membrane</keyword>
<protein>
    <submittedName>
        <fullName evidence="2">Uncharacterized protein</fullName>
    </submittedName>
</protein>
<comment type="caution">
    <text evidence="2">The sequence shown here is derived from an EMBL/GenBank/DDBJ whole genome shotgun (WGS) entry which is preliminary data.</text>
</comment>
<evidence type="ECO:0000256" key="1">
    <source>
        <dbReference type="SAM" id="Phobius"/>
    </source>
</evidence>
<gene>
    <name evidence="2" type="ORF">FHR19_002067</name>
</gene>
<reference evidence="2 3" key="1">
    <citation type="submission" date="2020-08" db="EMBL/GenBank/DDBJ databases">
        <title>Genomic Encyclopedia of Type Strains, Phase IV (KMG-IV): sequencing the most valuable type-strain genomes for metagenomic binning, comparative biology and taxonomic classification.</title>
        <authorList>
            <person name="Goeker M."/>
        </authorList>
    </citation>
    <scope>NUCLEOTIDE SEQUENCE [LARGE SCALE GENOMIC DNA]</scope>
    <source>
        <strain evidence="2 3">DSM 27244</strain>
    </source>
</reference>
<feature type="transmembrane region" description="Helical" evidence="1">
    <location>
        <begin position="102"/>
        <end position="122"/>
    </location>
</feature>
<dbReference type="Proteomes" id="UP000557739">
    <property type="component" value="Unassembled WGS sequence"/>
</dbReference>
<keyword evidence="3" id="KW-1185">Reference proteome</keyword>
<dbReference type="EMBL" id="JACIJJ010000003">
    <property type="protein sequence ID" value="MBB5698712.1"/>
    <property type="molecule type" value="Genomic_DNA"/>
</dbReference>
<dbReference type="AlphaFoldDB" id="A0A7W9EI16"/>
<evidence type="ECO:0000313" key="2">
    <source>
        <dbReference type="EMBL" id="MBB5698712.1"/>
    </source>
</evidence>
<keyword evidence="1" id="KW-0812">Transmembrane</keyword>
<dbReference type="RefSeq" id="WP_184027853.1">
    <property type="nucleotide sequence ID" value="NZ_JACIJJ010000003.1"/>
</dbReference>
<keyword evidence="1" id="KW-1133">Transmembrane helix</keyword>
<evidence type="ECO:0000313" key="3">
    <source>
        <dbReference type="Proteomes" id="UP000557739"/>
    </source>
</evidence>
<proteinExistence type="predicted"/>
<organism evidence="2 3">
    <name type="scientific">Sphingomonas yantingensis</name>
    <dbReference type="NCBI Taxonomy" id="1241761"/>
    <lineage>
        <taxon>Bacteria</taxon>
        <taxon>Pseudomonadati</taxon>
        <taxon>Pseudomonadota</taxon>
        <taxon>Alphaproteobacteria</taxon>
        <taxon>Sphingomonadales</taxon>
        <taxon>Sphingomonadaceae</taxon>
        <taxon>Sphingomonas</taxon>
    </lineage>
</organism>
<sequence length="139" mass="15002">MKWSVVRAWGAKIALSVALMVFGADLWSLYLCSIEPTLAASIDRLNDWFGPTLIVLMALYHWLSPARENEAYKDVSPRLSGAVTVMLVGTAAAIALVSYSAALAAGTWLLAILVTIVIWRFASKNADQIGEARFGVTGD</sequence>
<feature type="transmembrane region" description="Helical" evidence="1">
    <location>
        <begin position="47"/>
        <end position="63"/>
    </location>
</feature>
<accession>A0A7W9EI16</accession>
<feature type="transmembrane region" description="Helical" evidence="1">
    <location>
        <begin position="75"/>
        <end position="96"/>
    </location>
</feature>